<dbReference type="RefSeq" id="XP_060333938.1">
    <property type="nucleotide sequence ID" value="XM_060476983.1"/>
</dbReference>
<dbReference type="AlphaFoldDB" id="A0AA39T3R7"/>
<evidence type="ECO:0000313" key="1">
    <source>
        <dbReference type="EMBL" id="KAK0462326.1"/>
    </source>
</evidence>
<dbReference type="GeneID" id="85360531"/>
<dbReference type="EMBL" id="JAUEPS010000009">
    <property type="protein sequence ID" value="KAK0462326.1"/>
    <property type="molecule type" value="Genomic_DNA"/>
</dbReference>
<sequence>MTHLFLADKDVPIYPRTHMDAIQRQLDIACQIDSEQKAFLLDNIDACIDAIYTKSVQTWWNDFLPRYIVQFPDMVLDEQSSGSRLHRWSIESLQQRLSQWTDTHGCSEAKVGYAYDKRANVTLRTIREVAGAFSDELSVRPVLRFIHFSLFYSA</sequence>
<keyword evidence="2" id="KW-1185">Reference proteome</keyword>
<accession>A0AA39T3R7</accession>
<dbReference type="Proteomes" id="UP001175211">
    <property type="component" value="Unassembled WGS sequence"/>
</dbReference>
<name>A0AA39T3R7_ARMTA</name>
<evidence type="ECO:0000313" key="2">
    <source>
        <dbReference type="Proteomes" id="UP001175211"/>
    </source>
</evidence>
<gene>
    <name evidence="1" type="ORF">EV420DRAFT_1639536</name>
</gene>
<comment type="caution">
    <text evidence="1">The sequence shown here is derived from an EMBL/GenBank/DDBJ whole genome shotgun (WGS) entry which is preliminary data.</text>
</comment>
<protein>
    <submittedName>
        <fullName evidence="1">Uncharacterized protein</fullName>
    </submittedName>
</protein>
<reference evidence="1" key="1">
    <citation type="submission" date="2023-06" db="EMBL/GenBank/DDBJ databases">
        <authorList>
            <consortium name="Lawrence Berkeley National Laboratory"/>
            <person name="Ahrendt S."/>
            <person name="Sahu N."/>
            <person name="Indic B."/>
            <person name="Wong-Bajracharya J."/>
            <person name="Merenyi Z."/>
            <person name="Ke H.-M."/>
            <person name="Monk M."/>
            <person name="Kocsube S."/>
            <person name="Drula E."/>
            <person name="Lipzen A."/>
            <person name="Balint B."/>
            <person name="Henrissat B."/>
            <person name="Andreopoulos B."/>
            <person name="Martin F.M."/>
            <person name="Harder C.B."/>
            <person name="Rigling D."/>
            <person name="Ford K.L."/>
            <person name="Foster G.D."/>
            <person name="Pangilinan J."/>
            <person name="Papanicolaou A."/>
            <person name="Barry K."/>
            <person name="LaButti K."/>
            <person name="Viragh M."/>
            <person name="Koriabine M."/>
            <person name="Yan M."/>
            <person name="Riley R."/>
            <person name="Champramary S."/>
            <person name="Plett K.L."/>
            <person name="Tsai I.J."/>
            <person name="Slot J."/>
            <person name="Sipos G."/>
            <person name="Plett J."/>
            <person name="Nagy L.G."/>
            <person name="Grigoriev I.V."/>
        </authorList>
    </citation>
    <scope>NUCLEOTIDE SEQUENCE</scope>
    <source>
        <strain evidence="1">CCBAS 213</strain>
    </source>
</reference>
<proteinExistence type="predicted"/>
<organism evidence="1 2">
    <name type="scientific">Armillaria tabescens</name>
    <name type="common">Ringless honey mushroom</name>
    <name type="synonym">Agaricus tabescens</name>
    <dbReference type="NCBI Taxonomy" id="1929756"/>
    <lineage>
        <taxon>Eukaryota</taxon>
        <taxon>Fungi</taxon>
        <taxon>Dikarya</taxon>
        <taxon>Basidiomycota</taxon>
        <taxon>Agaricomycotina</taxon>
        <taxon>Agaricomycetes</taxon>
        <taxon>Agaricomycetidae</taxon>
        <taxon>Agaricales</taxon>
        <taxon>Marasmiineae</taxon>
        <taxon>Physalacriaceae</taxon>
        <taxon>Desarmillaria</taxon>
    </lineage>
</organism>